<keyword evidence="8 9" id="KW-0472">Membrane</keyword>
<dbReference type="GO" id="GO:0015079">
    <property type="term" value="F:potassium ion transmembrane transporter activity"/>
    <property type="evidence" value="ECO:0007669"/>
    <property type="project" value="InterPro"/>
</dbReference>
<keyword evidence="2" id="KW-0813">Transport</keyword>
<evidence type="ECO:0000256" key="1">
    <source>
        <dbReference type="ARBA" id="ARBA00004141"/>
    </source>
</evidence>
<accession>A0A644TIG6</accession>
<dbReference type="GO" id="GO:0016020">
    <property type="term" value="C:membrane"/>
    <property type="evidence" value="ECO:0007669"/>
    <property type="project" value="UniProtKB-SubCell"/>
</dbReference>
<evidence type="ECO:0000259" key="11">
    <source>
        <dbReference type="Pfam" id="PF22776"/>
    </source>
</evidence>
<dbReference type="PANTHER" id="PTHR30540">
    <property type="entry name" value="OSMOTIC STRESS POTASSIUM TRANSPORTER"/>
    <property type="match status" value="1"/>
</dbReference>
<gene>
    <name evidence="12" type="primary">kup_2</name>
    <name evidence="12" type="ORF">SDC9_12351</name>
</gene>
<dbReference type="AlphaFoldDB" id="A0A644TIG6"/>
<dbReference type="Pfam" id="PF02705">
    <property type="entry name" value="K_trans"/>
    <property type="match status" value="1"/>
</dbReference>
<evidence type="ECO:0000256" key="2">
    <source>
        <dbReference type="ARBA" id="ARBA00022448"/>
    </source>
</evidence>
<name>A0A644TIG6_9ZZZZ</name>
<keyword evidence="3" id="KW-0633">Potassium transport</keyword>
<dbReference type="Pfam" id="PF22776">
    <property type="entry name" value="K_trans_C"/>
    <property type="match status" value="1"/>
</dbReference>
<feature type="transmembrane region" description="Helical" evidence="9">
    <location>
        <begin position="199"/>
        <end position="221"/>
    </location>
</feature>
<evidence type="ECO:0000256" key="6">
    <source>
        <dbReference type="ARBA" id="ARBA00022989"/>
    </source>
</evidence>
<proteinExistence type="predicted"/>
<feature type="transmembrane region" description="Helical" evidence="9">
    <location>
        <begin position="336"/>
        <end position="357"/>
    </location>
</feature>
<dbReference type="InterPro" id="IPR003855">
    <property type="entry name" value="K+_transporter"/>
</dbReference>
<feature type="domain" description="K+ potassium transporter integral membrane" evidence="10">
    <location>
        <begin position="18"/>
        <end position="443"/>
    </location>
</feature>
<keyword evidence="6 9" id="KW-1133">Transmembrane helix</keyword>
<dbReference type="InterPro" id="IPR053952">
    <property type="entry name" value="K_trans_C"/>
</dbReference>
<feature type="transmembrane region" description="Helical" evidence="9">
    <location>
        <begin position="391"/>
        <end position="412"/>
    </location>
</feature>
<feature type="domain" description="K+ potassium transporter C-terminal" evidence="11">
    <location>
        <begin position="473"/>
        <end position="629"/>
    </location>
</feature>
<evidence type="ECO:0000256" key="7">
    <source>
        <dbReference type="ARBA" id="ARBA00023065"/>
    </source>
</evidence>
<evidence type="ECO:0000256" key="3">
    <source>
        <dbReference type="ARBA" id="ARBA00022538"/>
    </source>
</evidence>
<feature type="transmembrane region" description="Helical" evidence="9">
    <location>
        <begin position="242"/>
        <end position="264"/>
    </location>
</feature>
<evidence type="ECO:0000256" key="4">
    <source>
        <dbReference type="ARBA" id="ARBA00022692"/>
    </source>
</evidence>
<keyword evidence="5" id="KW-0630">Potassium</keyword>
<sequence>MIKWKKEKGTDLSVVGLIVTLGIVYGDLGTSPLYTMQAIMRTLDFTSYNFQSFVIGGLSALFWTLTLQTTIKYVFITLKANNKGEGGIFLLFTLIRNKHKWIYFPAIIGACALLGDGVITPAMTVTSAVEGVVKFFPDLNVVLIVVTIISILFFAQQFGTYKLGKYFGPIMFIWFSLLLILGIFSLSNYPTILKALNPIYAIQLIINYPSSLAFLGAVFLVTTGAEALYSDLGHCGIKNIRISWIFVKLSLIVNYFGQGAWLISHESTWNSSINPFFAIMPNWFLPYGVIIATLAAIIASQALISGSYTIVSEAISLNFFPKIKIKYPTNVKGQMYIPFVNKTLWILCILVVLFFQSSAKMEAAYGLSITIAMLMTSLLLMYYLKSKKGKIFASITGLIFITIEITFLLANLTKFADGGWVSLVIMLVFISIMYTWHRGSNIESLFVKYLSIDRFKDLFVAISKDETIPKYSTNLVYLTKSNSPSRLEHLIFYSILINRVKRADTYWFLHVNNTDDPKQLTYEVYEIVPNKVIRIDLNIGFKVEPKINMYFREITSKLIKENRIDMRSHYQSLKDFNVLSDIRFIVINQIKNNDYDFNLSRQILMNYFYLIKQVLVNKIKSLQLDQTRTKVESIPFETSKRIFQDEENIKINPLFKTFEDFLVEDNIHTSYQKKTINKI</sequence>
<feature type="transmembrane region" description="Helical" evidence="9">
    <location>
        <begin position="284"/>
        <end position="315"/>
    </location>
</feature>
<feature type="transmembrane region" description="Helical" evidence="9">
    <location>
        <begin position="12"/>
        <end position="34"/>
    </location>
</feature>
<evidence type="ECO:0000256" key="5">
    <source>
        <dbReference type="ARBA" id="ARBA00022958"/>
    </source>
</evidence>
<dbReference type="InterPro" id="IPR053951">
    <property type="entry name" value="K_trans_N"/>
</dbReference>
<reference evidence="12" key="1">
    <citation type="submission" date="2019-08" db="EMBL/GenBank/DDBJ databases">
        <authorList>
            <person name="Kucharzyk K."/>
            <person name="Murdoch R.W."/>
            <person name="Higgins S."/>
            <person name="Loffler F."/>
        </authorList>
    </citation>
    <scope>NUCLEOTIDE SEQUENCE</scope>
</reference>
<evidence type="ECO:0000256" key="9">
    <source>
        <dbReference type="SAM" id="Phobius"/>
    </source>
</evidence>
<feature type="transmembrane region" description="Helical" evidence="9">
    <location>
        <begin position="54"/>
        <end position="75"/>
    </location>
</feature>
<evidence type="ECO:0000313" key="12">
    <source>
        <dbReference type="EMBL" id="MPL66664.1"/>
    </source>
</evidence>
<organism evidence="12">
    <name type="scientific">bioreactor metagenome</name>
    <dbReference type="NCBI Taxonomy" id="1076179"/>
    <lineage>
        <taxon>unclassified sequences</taxon>
        <taxon>metagenomes</taxon>
        <taxon>ecological metagenomes</taxon>
    </lineage>
</organism>
<protein>
    <submittedName>
        <fullName evidence="12">Low affinity potassium transport system protein kup</fullName>
    </submittedName>
</protein>
<comment type="subcellular location">
    <subcellularLocation>
        <location evidence="1">Membrane</location>
        <topology evidence="1">Multi-pass membrane protein</topology>
    </subcellularLocation>
</comment>
<keyword evidence="4 9" id="KW-0812">Transmembrane</keyword>
<evidence type="ECO:0000259" key="10">
    <source>
        <dbReference type="Pfam" id="PF02705"/>
    </source>
</evidence>
<feature type="transmembrane region" description="Helical" evidence="9">
    <location>
        <begin position="418"/>
        <end position="436"/>
    </location>
</feature>
<feature type="transmembrane region" description="Helical" evidence="9">
    <location>
        <begin position="101"/>
        <end position="123"/>
    </location>
</feature>
<dbReference type="PANTHER" id="PTHR30540:SF83">
    <property type="entry name" value="K+ POTASSIUM TRANSPORTER"/>
    <property type="match status" value="1"/>
</dbReference>
<feature type="transmembrane region" description="Helical" evidence="9">
    <location>
        <begin position="135"/>
        <end position="154"/>
    </location>
</feature>
<comment type="caution">
    <text evidence="12">The sequence shown here is derived from an EMBL/GenBank/DDBJ whole genome shotgun (WGS) entry which is preliminary data.</text>
</comment>
<evidence type="ECO:0000256" key="8">
    <source>
        <dbReference type="ARBA" id="ARBA00023136"/>
    </source>
</evidence>
<dbReference type="EMBL" id="VSSQ01000033">
    <property type="protein sequence ID" value="MPL66664.1"/>
    <property type="molecule type" value="Genomic_DNA"/>
</dbReference>
<keyword evidence="7" id="KW-0406">Ion transport</keyword>
<feature type="transmembrane region" description="Helical" evidence="9">
    <location>
        <begin position="166"/>
        <end position="187"/>
    </location>
</feature>
<feature type="transmembrane region" description="Helical" evidence="9">
    <location>
        <begin position="363"/>
        <end position="384"/>
    </location>
</feature>